<evidence type="ECO:0000256" key="3">
    <source>
        <dbReference type="ARBA" id="ARBA00022692"/>
    </source>
</evidence>
<feature type="transmembrane region" description="Helical" evidence="6">
    <location>
        <begin position="165"/>
        <end position="186"/>
    </location>
</feature>
<feature type="transmembrane region" description="Helical" evidence="6">
    <location>
        <begin position="38"/>
        <end position="56"/>
    </location>
</feature>
<dbReference type="PANTHER" id="PTHR23519:SF1">
    <property type="entry name" value="AUTOPHAGY-RELATED PROTEIN 22"/>
    <property type="match status" value="1"/>
</dbReference>
<dbReference type="EMBL" id="UINC01156803">
    <property type="protein sequence ID" value="SVD53425.1"/>
    <property type="molecule type" value="Genomic_DNA"/>
</dbReference>
<evidence type="ECO:0008006" key="8">
    <source>
        <dbReference type="Google" id="ProtNLM"/>
    </source>
</evidence>
<dbReference type="Gene3D" id="1.20.1250.20">
    <property type="entry name" value="MFS general substrate transporter like domains"/>
    <property type="match status" value="1"/>
</dbReference>
<evidence type="ECO:0000256" key="4">
    <source>
        <dbReference type="ARBA" id="ARBA00022989"/>
    </source>
</evidence>
<comment type="subcellular location">
    <subcellularLocation>
        <location evidence="1">Endomembrane system</location>
        <topology evidence="1">Multi-pass membrane protein</topology>
    </subcellularLocation>
</comment>
<sequence length="206" mass="21648">MALTVSDGDDSVTITGTVPASRLGQFSWALFDWANQPYFTLVTTFIFAPYFTLHVVGDAVRGQELWGYGQAIAGLCISLLSPVMGAIADAAGPRKPWIVCFQLICVAACAGLWLAMPGASGGDLVWIIGLVVMASLGAEFATVFNNAMLPGLAARSRLGRLSGRAWALGYLGGLISLGFILGGFSLPDVPLFGLDKASHEHDRIVG</sequence>
<gene>
    <name evidence="7" type="ORF">METZ01_LOCUS406279</name>
</gene>
<name>A0A382W559_9ZZZZ</name>
<evidence type="ECO:0000256" key="1">
    <source>
        <dbReference type="ARBA" id="ARBA00004127"/>
    </source>
</evidence>
<dbReference type="InterPro" id="IPR036259">
    <property type="entry name" value="MFS_trans_sf"/>
</dbReference>
<organism evidence="7">
    <name type="scientific">marine metagenome</name>
    <dbReference type="NCBI Taxonomy" id="408172"/>
    <lineage>
        <taxon>unclassified sequences</taxon>
        <taxon>metagenomes</taxon>
        <taxon>ecological metagenomes</taxon>
    </lineage>
</organism>
<keyword evidence="3 6" id="KW-0812">Transmembrane</keyword>
<feature type="non-terminal residue" evidence="7">
    <location>
        <position position="206"/>
    </location>
</feature>
<dbReference type="Pfam" id="PF11700">
    <property type="entry name" value="ATG22"/>
    <property type="match status" value="1"/>
</dbReference>
<accession>A0A382W559</accession>
<dbReference type="InterPro" id="IPR024671">
    <property type="entry name" value="Atg22-like"/>
</dbReference>
<feature type="transmembrane region" description="Helical" evidence="6">
    <location>
        <begin position="124"/>
        <end position="144"/>
    </location>
</feature>
<evidence type="ECO:0000256" key="5">
    <source>
        <dbReference type="ARBA" id="ARBA00023136"/>
    </source>
</evidence>
<evidence type="ECO:0000256" key="6">
    <source>
        <dbReference type="SAM" id="Phobius"/>
    </source>
</evidence>
<dbReference type="PANTHER" id="PTHR23519">
    <property type="entry name" value="AUTOPHAGY-RELATED PROTEIN 22"/>
    <property type="match status" value="1"/>
</dbReference>
<proteinExistence type="predicted"/>
<protein>
    <recommendedName>
        <fullName evidence="8">Major facilitator superfamily (MFS) profile domain-containing protein</fullName>
    </recommendedName>
</protein>
<feature type="transmembrane region" description="Helical" evidence="6">
    <location>
        <begin position="99"/>
        <end position="118"/>
    </location>
</feature>
<dbReference type="SUPFAM" id="SSF103473">
    <property type="entry name" value="MFS general substrate transporter"/>
    <property type="match status" value="1"/>
</dbReference>
<evidence type="ECO:0000256" key="2">
    <source>
        <dbReference type="ARBA" id="ARBA00022448"/>
    </source>
</evidence>
<evidence type="ECO:0000313" key="7">
    <source>
        <dbReference type="EMBL" id="SVD53425.1"/>
    </source>
</evidence>
<dbReference type="AlphaFoldDB" id="A0A382W559"/>
<keyword evidence="4 6" id="KW-1133">Transmembrane helix</keyword>
<dbReference type="InterPro" id="IPR050495">
    <property type="entry name" value="ATG22/LtaA_families"/>
</dbReference>
<keyword evidence="2" id="KW-0813">Transport</keyword>
<keyword evidence="5 6" id="KW-0472">Membrane</keyword>
<reference evidence="7" key="1">
    <citation type="submission" date="2018-05" db="EMBL/GenBank/DDBJ databases">
        <authorList>
            <person name="Lanie J.A."/>
            <person name="Ng W.-L."/>
            <person name="Kazmierczak K.M."/>
            <person name="Andrzejewski T.M."/>
            <person name="Davidsen T.M."/>
            <person name="Wayne K.J."/>
            <person name="Tettelin H."/>
            <person name="Glass J.I."/>
            <person name="Rusch D."/>
            <person name="Podicherti R."/>
            <person name="Tsui H.-C.T."/>
            <person name="Winkler M.E."/>
        </authorList>
    </citation>
    <scope>NUCLEOTIDE SEQUENCE</scope>
</reference>
<dbReference type="GO" id="GO:0012505">
    <property type="term" value="C:endomembrane system"/>
    <property type="evidence" value="ECO:0007669"/>
    <property type="project" value="UniProtKB-SubCell"/>
</dbReference>
<feature type="transmembrane region" description="Helical" evidence="6">
    <location>
        <begin position="68"/>
        <end position="87"/>
    </location>
</feature>